<keyword evidence="1 5" id="KW-0436">Ligase</keyword>
<organism evidence="7 8">
    <name type="scientific">Paenibacillus validus</name>
    <dbReference type="NCBI Taxonomy" id="44253"/>
    <lineage>
        <taxon>Bacteria</taxon>
        <taxon>Bacillati</taxon>
        <taxon>Bacillota</taxon>
        <taxon>Bacilli</taxon>
        <taxon>Bacillales</taxon>
        <taxon>Paenibacillaceae</taxon>
        <taxon>Paenibacillus</taxon>
    </lineage>
</organism>
<reference evidence="7 8" key="1">
    <citation type="submission" date="2019-11" db="EMBL/GenBank/DDBJ databases">
        <title>Draft genome sequences of five Paenibacillus species of dairy origin.</title>
        <authorList>
            <person name="Olajide A.M."/>
            <person name="Chen S."/>
            <person name="Lapointe G."/>
        </authorList>
    </citation>
    <scope>NUCLEOTIDE SEQUENCE [LARGE SCALE GENOMIC DNA]</scope>
    <source>
        <strain evidence="7 8">2CS3</strain>
    </source>
</reference>
<evidence type="ECO:0000256" key="2">
    <source>
        <dbReference type="ARBA" id="ARBA00022741"/>
    </source>
</evidence>
<dbReference type="GO" id="GO:0009249">
    <property type="term" value="P:protein lipoylation"/>
    <property type="evidence" value="ECO:0007669"/>
    <property type="project" value="UniProtKB-ARBA"/>
</dbReference>
<comment type="catalytic activity">
    <reaction evidence="5">
        <text>biotin + L-lysyl-[protein] + ATP = N(6)-biotinyl-L-lysyl-[protein] + AMP + diphosphate + H(+)</text>
        <dbReference type="Rhea" id="RHEA:11756"/>
        <dbReference type="Rhea" id="RHEA-COMP:9752"/>
        <dbReference type="Rhea" id="RHEA-COMP:10505"/>
        <dbReference type="ChEBI" id="CHEBI:15378"/>
        <dbReference type="ChEBI" id="CHEBI:29969"/>
        <dbReference type="ChEBI" id="CHEBI:30616"/>
        <dbReference type="ChEBI" id="CHEBI:33019"/>
        <dbReference type="ChEBI" id="CHEBI:57586"/>
        <dbReference type="ChEBI" id="CHEBI:83144"/>
        <dbReference type="ChEBI" id="CHEBI:456215"/>
        <dbReference type="EC" id="6.3.4.15"/>
    </reaction>
</comment>
<dbReference type="CDD" id="cd16442">
    <property type="entry name" value="BPL"/>
    <property type="match status" value="1"/>
</dbReference>
<comment type="caution">
    <text evidence="7">The sequence shown here is derived from an EMBL/GenBank/DDBJ whole genome shotgun (WGS) entry which is preliminary data.</text>
</comment>
<dbReference type="InterPro" id="IPR036388">
    <property type="entry name" value="WH-like_DNA-bd_sf"/>
</dbReference>
<dbReference type="HAMAP" id="MF_00978">
    <property type="entry name" value="Bifunct_BirA"/>
    <property type="match status" value="1"/>
</dbReference>
<keyword evidence="5" id="KW-0678">Repressor</keyword>
<dbReference type="EC" id="6.3.4.15" evidence="5"/>
<dbReference type="Gene3D" id="3.30.930.10">
    <property type="entry name" value="Bira Bifunctional Protein, Domain 2"/>
    <property type="match status" value="1"/>
</dbReference>
<name>A0A7X2ZB82_9BACL</name>
<dbReference type="EMBL" id="WNZX01000010">
    <property type="protein sequence ID" value="MUG71758.1"/>
    <property type="molecule type" value="Genomic_DNA"/>
</dbReference>
<dbReference type="SUPFAM" id="SSF46785">
    <property type="entry name" value="Winged helix' DNA-binding domain"/>
    <property type="match status" value="1"/>
</dbReference>
<comment type="caution">
    <text evidence="5">Lacks conserved residue(s) required for the propagation of feature annotation.</text>
</comment>
<dbReference type="PANTHER" id="PTHR12835:SF5">
    <property type="entry name" value="BIOTIN--PROTEIN LIGASE"/>
    <property type="match status" value="1"/>
</dbReference>
<dbReference type="Pfam" id="PF08279">
    <property type="entry name" value="HTH_11"/>
    <property type="match status" value="1"/>
</dbReference>
<evidence type="ECO:0000256" key="1">
    <source>
        <dbReference type="ARBA" id="ARBA00022598"/>
    </source>
</evidence>
<comment type="function">
    <text evidence="5">Acts both as a biotin--[acetyl-CoA-carboxylase] ligase and a repressor.</text>
</comment>
<keyword evidence="2 5" id="KW-0547">Nucleotide-binding</keyword>
<dbReference type="InterPro" id="IPR036390">
    <property type="entry name" value="WH_DNA-bd_sf"/>
</dbReference>
<evidence type="ECO:0000256" key="4">
    <source>
        <dbReference type="ARBA" id="ARBA00023267"/>
    </source>
</evidence>
<dbReference type="GO" id="GO:0005737">
    <property type="term" value="C:cytoplasm"/>
    <property type="evidence" value="ECO:0007669"/>
    <property type="project" value="TreeGrafter"/>
</dbReference>
<dbReference type="InterPro" id="IPR030855">
    <property type="entry name" value="Bifunct_BirA"/>
</dbReference>
<evidence type="ECO:0000313" key="7">
    <source>
        <dbReference type="EMBL" id="MUG71758.1"/>
    </source>
</evidence>
<dbReference type="InterPro" id="IPR013196">
    <property type="entry name" value="HTH_11"/>
</dbReference>
<dbReference type="PROSITE" id="PS51733">
    <property type="entry name" value="BPL_LPL_CATALYTIC"/>
    <property type="match status" value="1"/>
</dbReference>
<feature type="binding site" evidence="5">
    <location>
        <position position="114"/>
    </location>
    <ligand>
        <name>biotin</name>
        <dbReference type="ChEBI" id="CHEBI:57586"/>
    </ligand>
</feature>
<feature type="DNA-binding region" description="H-T-H motif" evidence="5">
    <location>
        <begin position="19"/>
        <end position="38"/>
    </location>
</feature>
<feature type="binding site" evidence="5">
    <location>
        <position position="186"/>
    </location>
    <ligand>
        <name>biotin</name>
        <dbReference type="ChEBI" id="CHEBI:57586"/>
    </ligand>
</feature>
<sequence>MTDRLLELFKQSDRDYISGEELSGKLNISRTAVWKQIERLKQQGFQFEAIPRKGYRLLSAPEKFDLPSLLAGLRTERFGRQLHLRDEVDSTQIVAQQLTAAGAPEGAVVLAELQTAGRGRMGRRWHSPKGKGLWFSLILRPDWLPLSQTPQLTLLTAVSLCRAVRQVTGLDAGIKWPNDLLIDGRKVAGILLEANVENGTLQHVVAGIGISVNLTEDDYPPDIRAIATSLAIAAGRRIDRSLLFVELLAEWERLYALYRSEGFAPIKLLWEALTVSLGREIVCRMPQETVEGFAEAIDEQGALLVRLNDGSVRKMFSGDVEFR</sequence>
<evidence type="ECO:0000259" key="6">
    <source>
        <dbReference type="PROSITE" id="PS51733"/>
    </source>
</evidence>
<dbReference type="AlphaFoldDB" id="A0A7X2ZB82"/>
<keyword evidence="5" id="KW-0805">Transcription regulation</keyword>
<dbReference type="GO" id="GO:0016740">
    <property type="term" value="F:transferase activity"/>
    <property type="evidence" value="ECO:0007669"/>
    <property type="project" value="UniProtKB-ARBA"/>
</dbReference>
<keyword evidence="4 5" id="KW-0092">Biotin</keyword>
<dbReference type="InterPro" id="IPR008988">
    <property type="entry name" value="Transcriptional_repressor_C"/>
</dbReference>
<feature type="binding site" evidence="5">
    <location>
        <begin position="118"/>
        <end position="120"/>
    </location>
    <ligand>
        <name>biotin</name>
        <dbReference type="ChEBI" id="CHEBI:57586"/>
    </ligand>
</feature>
<feature type="domain" description="BPL/LPL catalytic" evidence="6">
    <location>
        <begin position="67"/>
        <end position="259"/>
    </location>
</feature>
<dbReference type="Proteomes" id="UP000450917">
    <property type="component" value="Unassembled WGS sequence"/>
</dbReference>
<dbReference type="Gene3D" id="1.10.10.10">
    <property type="entry name" value="Winged helix-like DNA-binding domain superfamily/Winged helix DNA-binding domain"/>
    <property type="match status" value="1"/>
</dbReference>
<dbReference type="SUPFAM" id="SSF55681">
    <property type="entry name" value="Class II aaRS and biotin synthetases"/>
    <property type="match status" value="1"/>
</dbReference>
<dbReference type="GO" id="GO:0004077">
    <property type="term" value="F:biotin--[biotin carboxyl-carrier protein] ligase activity"/>
    <property type="evidence" value="ECO:0007669"/>
    <property type="project" value="UniProtKB-UniRule"/>
</dbReference>
<dbReference type="InterPro" id="IPR004143">
    <property type="entry name" value="BPL_LPL_catalytic"/>
</dbReference>
<accession>A0A7X2ZB82</accession>
<dbReference type="Pfam" id="PF02237">
    <property type="entry name" value="BPL_C"/>
    <property type="match status" value="1"/>
</dbReference>
<dbReference type="InterPro" id="IPR003142">
    <property type="entry name" value="BPL_C"/>
</dbReference>
<proteinExistence type="inferred from homology"/>
<protein>
    <recommendedName>
        <fullName evidence="5">Bifunctional ligase/repressor BirA</fullName>
    </recommendedName>
    <alternativeName>
        <fullName evidence="5">Biotin--[acetyl-CoA-carboxylase] ligase</fullName>
        <ecNumber evidence="5">6.3.4.15</ecNumber>
    </alternativeName>
    <alternativeName>
        <fullName evidence="5">Biotin--protein ligase</fullName>
    </alternativeName>
    <alternativeName>
        <fullName evidence="5">Biotin-[acetyl-CoA carboxylase] synthetase</fullName>
    </alternativeName>
</protein>
<dbReference type="SUPFAM" id="SSF50037">
    <property type="entry name" value="C-terminal domain of transcriptional repressors"/>
    <property type="match status" value="1"/>
</dbReference>
<dbReference type="InterPro" id="IPR004408">
    <property type="entry name" value="Biotin_CoA_COase_ligase"/>
</dbReference>
<comment type="similarity">
    <text evidence="5">Belongs to the biotin--protein ligase family.</text>
</comment>
<dbReference type="Gene3D" id="2.30.30.100">
    <property type="match status" value="1"/>
</dbReference>
<gene>
    <name evidence="5" type="primary">birA</name>
    <name evidence="7" type="ORF">GNP93_13865</name>
</gene>
<keyword evidence="5" id="KW-0238">DNA-binding</keyword>
<keyword evidence="8" id="KW-1185">Reference proteome</keyword>
<dbReference type="GO" id="GO:0003677">
    <property type="term" value="F:DNA binding"/>
    <property type="evidence" value="ECO:0007669"/>
    <property type="project" value="UniProtKB-UniRule"/>
</dbReference>
<dbReference type="InterPro" id="IPR045864">
    <property type="entry name" value="aa-tRNA-synth_II/BPL/LPL"/>
</dbReference>
<evidence type="ECO:0000256" key="5">
    <source>
        <dbReference type="HAMAP-Rule" id="MF_00978"/>
    </source>
</evidence>
<evidence type="ECO:0000256" key="3">
    <source>
        <dbReference type="ARBA" id="ARBA00022840"/>
    </source>
</evidence>
<dbReference type="Pfam" id="PF03099">
    <property type="entry name" value="BPL_LplA_LipB"/>
    <property type="match status" value="1"/>
</dbReference>
<keyword evidence="3 5" id="KW-0067">ATP-binding</keyword>
<dbReference type="RefSeq" id="WP_054800082.1">
    <property type="nucleotide sequence ID" value="NZ_JARTHK010000025.1"/>
</dbReference>
<keyword evidence="5" id="KW-0804">Transcription</keyword>
<dbReference type="NCBIfam" id="TIGR00121">
    <property type="entry name" value="birA_ligase"/>
    <property type="match status" value="1"/>
</dbReference>
<dbReference type="GO" id="GO:0006355">
    <property type="term" value="P:regulation of DNA-templated transcription"/>
    <property type="evidence" value="ECO:0007669"/>
    <property type="project" value="UniProtKB-UniRule"/>
</dbReference>
<evidence type="ECO:0000313" key="8">
    <source>
        <dbReference type="Proteomes" id="UP000450917"/>
    </source>
</evidence>
<dbReference type="GO" id="GO:0005524">
    <property type="term" value="F:ATP binding"/>
    <property type="evidence" value="ECO:0007669"/>
    <property type="project" value="UniProtKB-UniRule"/>
</dbReference>
<dbReference type="PANTHER" id="PTHR12835">
    <property type="entry name" value="BIOTIN PROTEIN LIGASE"/>
    <property type="match status" value="1"/>
</dbReference>